<evidence type="ECO:0008006" key="4">
    <source>
        <dbReference type="Google" id="ProtNLM"/>
    </source>
</evidence>
<dbReference type="EMBL" id="CP016414">
    <property type="protein sequence ID" value="ANU37497.1"/>
    <property type="molecule type" value="Genomic_DNA"/>
</dbReference>
<sequence>MVSKLLIAMLSLSSLAMASWAVASQDPTAPLNWQPTEKSTQAKKVTQYRVPNLQSIVCQGEKECIAILNGQALAQGERINGFQVKQVRADYVTVARGSKQWKLELFPLEVKQ</sequence>
<evidence type="ECO:0000313" key="2">
    <source>
        <dbReference type="EMBL" id="ANU37497.1"/>
    </source>
</evidence>
<proteinExistence type="predicted"/>
<protein>
    <recommendedName>
        <fullName evidence="4">MSHA biogenesis protein MshK</fullName>
    </recommendedName>
</protein>
<feature type="signal peptide" evidence="1">
    <location>
        <begin position="1"/>
        <end position="23"/>
    </location>
</feature>
<dbReference type="Proteomes" id="UP000092528">
    <property type="component" value="Chromosome 1"/>
</dbReference>
<feature type="chain" id="PRO_5008885573" description="MSHA biogenesis protein MshK" evidence="1">
    <location>
        <begin position="24"/>
        <end position="112"/>
    </location>
</feature>
<keyword evidence="1" id="KW-0732">Signal</keyword>
<keyword evidence="3" id="KW-1185">Reference proteome</keyword>
<reference evidence="2 3" key="1">
    <citation type="submission" date="2016-07" db="EMBL/GenBank/DDBJ databases">
        <title>Genome sequencing of Vibrio scophthalmi strain VS-05, an isolated from Paralichthys olivaceus.</title>
        <authorList>
            <person name="Han H.-J."/>
        </authorList>
    </citation>
    <scope>NUCLEOTIDE SEQUENCE [LARGE SCALE GENOMIC DNA]</scope>
    <source>
        <strain evidence="2 3">VS-05</strain>
    </source>
</reference>
<dbReference type="AlphaFoldDB" id="A0A1C7FCQ8"/>
<accession>A0A1C7FCQ8</accession>
<evidence type="ECO:0000313" key="3">
    <source>
        <dbReference type="Proteomes" id="UP000092528"/>
    </source>
</evidence>
<gene>
    <name evidence="2" type="ORF">VSVS05_02402</name>
</gene>
<organism evidence="2 3">
    <name type="scientific">Vibrio scophthalmi</name>
    <dbReference type="NCBI Taxonomy" id="45658"/>
    <lineage>
        <taxon>Bacteria</taxon>
        <taxon>Pseudomonadati</taxon>
        <taxon>Pseudomonadota</taxon>
        <taxon>Gammaproteobacteria</taxon>
        <taxon>Vibrionales</taxon>
        <taxon>Vibrionaceae</taxon>
        <taxon>Vibrio</taxon>
    </lineage>
</organism>
<name>A0A1C7FCQ8_9VIBR</name>
<dbReference type="PATRIC" id="fig|45658.7.peg.2373"/>
<dbReference type="STRING" id="45658.VSVS12_00589"/>
<evidence type="ECO:0000256" key="1">
    <source>
        <dbReference type="SAM" id="SignalP"/>
    </source>
</evidence>